<keyword evidence="9" id="KW-0533">Nickel</keyword>
<dbReference type="CDD" id="cd16358">
    <property type="entry name" value="GlxI_Ni"/>
    <property type="match status" value="1"/>
</dbReference>
<evidence type="ECO:0000313" key="11">
    <source>
        <dbReference type="EMBL" id="NYJ11054.1"/>
    </source>
</evidence>
<proteinExistence type="inferred from homology"/>
<evidence type="ECO:0000256" key="2">
    <source>
        <dbReference type="ARBA" id="ARBA00010363"/>
    </source>
</evidence>
<dbReference type="InterPro" id="IPR037523">
    <property type="entry name" value="VOC_core"/>
</dbReference>
<dbReference type="RefSeq" id="WP_179611355.1">
    <property type="nucleotide sequence ID" value="NZ_JACBZV010000002.1"/>
</dbReference>
<organism evidence="11 12">
    <name type="scientific">Rhizobium leguminosarum</name>
    <dbReference type="NCBI Taxonomy" id="384"/>
    <lineage>
        <taxon>Bacteria</taxon>
        <taxon>Pseudomonadati</taxon>
        <taxon>Pseudomonadota</taxon>
        <taxon>Alphaproteobacteria</taxon>
        <taxon>Hyphomicrobiales</taxon>
        <taxon>Rhizobiaceae</taxon>
        <taxon>Rhizobium/Agrobacterium group</taxon>
        <taxon>Rhizobium</taxon>
    </lineage>
</organism>
<feature type="binding site" evidence="8">
    <location>
        <position position="80"/>
    </location>
    <ligand>
        <name>Zn(2+)</name>
        <dbReference type="ChEBI" id="CHEBI:29105"/>
        <note>ligand shared between dimeric partners</note>
    </ligand>
</feature>
<evidence type="ECO:0000256" key="8">
    <source>
        <dbReference type="PIRSR" id="PIRSR604361-3"/>
    </source>
</evidence>
<comment type="pathway">
    <text evidence="1 9">Secondary metabolite metabolism; methylglyoxal degradation; (R)-lactate from methylglyoxal: step 1/2.</text>
</comment>
<dbReference type="EC" id="4.4.1.5" evidence="3 9"/>
<feature type="domain" description="VOC" evidence="10">
    <location>
        <begin position="7"/>
        <end position="132"/>
    </location>
</feature>
<dbReference type="UniPathway" id="UPA00619">
    <property type="reaction ID" value="UER00675"/>
</dbReference>
<dbReference type="GO" id="GO:0019243">
    <property type="term" value="P:methylglyoxal catabolic process to D-lactate via S-lactoyl-glutathione"/>
    <property type="evidence" value="ECO:0007669"/>
    <property type="project" value="TreeGrafter"/>
</dbReference>
<evidence type="ECO:0000259" key="10">
    <source>
        <dbReference type="PROSITE" id="PS51819"/>
    </source>
</evidence>
<evidence type="ECO:0000256" key="7">
    <source>
        <dbReference type="PIRSR" id="PIRSR604361-1"/>
    </source>
</evidence>
<dbReference type="PANTHER" id="PTHR46036:SF5">
    <property type="entry name" value="LACTOYLGLUTATHIONE LYASE"/>
    <property type="match status" value="1"/>
</dbReference>
<name>A0A7Z0DXX0_RHILE</name>
<dbReference type="GO" id="GO:0005737">
    <property type="term" value="C:cytoplasm"/>
    <property type="evidence" value="ECO:0007669"/>
    <property type="project" value="TreeGrafter"/>
</dbReference>
<comment type="caution">
    <text evidence="11">The sequence shown here is derived from an EMBL/GenBank/DDBJ whole genome shotgun (WGS) entry which is preliminary data.</text>
</comment>
<keyword evidence="5 9" id="KW-0456">Lyase</keyword>
<dbReference type="InterPro" id="IPR029068">
    <property type="entry name" value="Glyas_Bleomycin-R_OHBP_Dase"/>
</dbReference>
<feature type="binding site" evidence="8">
    <location>
        <position position="128"/>
    </location>
    <ligand>
        <name>Zn(2+)</name>
        <dbReference type="ChEBI" id="CHEBI:29105"/>
        <note>ligand shared between dimeric partners</note>
    </ligand>
</feature>
<dbReference type="Gene3D" id="3.10.180.10">
    <property type="entry name" value="2,3-Dihydroxybiphenyl 1,2-Dioxygenase, domain 1"/>
    <property type="match status" value="1"/>
</dbReference>
<sequence length="136" mass="15408">MIEPKFRVLHTMVRVKDLDKSIDFYTRLLGMKLLRRLEYPDGKFTIAFVGYGPEETHAVLELTHNWEQETAYELGNGYGHIALGVRNIYDVCKELAANGAKIPRPAGPMKHGTTVLAFVEDPDGYRIELIDLDTLS</sequence>
<dbReference type="InterPro" id="IPR004360">
    <property type="entry name" value="Glyas_Fos-R_dOase_dom"/>
</dbReference>
<comment type="function">
    <text evidence="9">Catalyzes the conversion of hemimercaptal, formed from methylglyoxal and glutathione, to S-lactoylglutathione.</text>
</comment>
<dbReference type="Proteomes" id="UP000535276">
    <property type="component" value="Unassembled WGS sequence"/>
</dbReference>
<feature type="active site" description="Proton donor/acceptor" evidence="7">
    <location>
        <position position="128"/>
    </location>
</feature>
<evidence type="ECO:0000256" key="9">
    <source>
        <dbReference type="RuleBase" id="RU361179"/>
    </source>
</evidence>
<comment type="cofactor">
    <cofactor evidence="8">
        <name>Zn(2+)</name>
        <dbReference type="ChEBI" id="CHEBI:29105"/>
    </cofactor>
    <text evidence="8">Binds 1 zinc ion per subunit. In the homodimer, two zinc ions are bound between subunits.</text>
</comment>
<dbReference type="PANTHER" id="PTHR46036">
    <property type="entry name" value="LACTOYLGLUTATHIONE LYASE"/>
    <property type="match status" value="1"/>
</dbReference>
<dbReference type="PROSITE" id="PS00934">
    <property type="entry name" value="GLYOXALASE_I_1"/>
    <property type="match status" value="1"/>
</dbReference>
<dbReference type="EMBL" id="JACBZV010000002">
    <property type="protein sequence ID" value="NYJ11054.1"/>
    <property type="molecule type" value="Genomic_DNA"/>
</dbReference>
<evidence type="ECO:0000256" key="6">
    <source>
        <dbReference type="ARBA" id="ARBA00048273"/>
    </source>
</evidence>
<dbReference type="SUPFAM" id="SSF54593">
    <property type="entry name" value="Glyoxalase/Bleomycin resistance protein/Dihydroxybiphenyl dioxygenase"/>
    <property type="match status" value="1"/>
</dbReference>
<keyword evidence="8" id="KW-0862">Zinc</keyword>
<dbReference type="AlphaFoldDB" id="A0A7Z0DXX0"/>
<feature type="binding site" evidence="8">
    <location>
        <position position="61"/>
    </location>
    <ligand>
        <name>Zn(2+)</name>
        <dbReference type="ChEBI" id="CHEBI:29105"/>
        <note>ligand shared between dimeric partners</note>
    </ligand>
</feature>
<dbReference type="InterPro" id="IPR018146">
    <property type="entry name" value="Glyoxalase_1_CS"/>
</dbReference>
<comment type="cofactor">
    <cofactor evidence="9">
        <name>Ni(2+)</name>
        <dbReference type="ChEBI" id="CHEBI:49786"/>
    </cofactor>
    <text evidence="9">Binds 1 nickel ion per subunit.</text>
</comment>
<comment type="similarity">
    <text evidence="2 9">Belongs to the glyoxalase I family.</text>
</comment>
<evidence type="ECO:0000256" key="5">
    <source>
        <dbReference type="ARBA" id="ARBA00023239"/>
    </source>
</evidence>
<evidence type="ECO:0000256" key="3">
    <source>
        <dbReference type="ARBA" id="ARBA00012081"/>
    </source>
</evidence>
<evidence type="ECO:0000256" key="4">
    <source>
        <dbReference type="ARBA" id="ARBA00022723"/>
    </source>
</evidence>
<reference evidence="11 12" key="1">
    <citation type="submission" date="2020-07" db="EMBL/GenBank/DDBJ databases">
        <title>Genomic Encyclopedia of Type Strains, Phase IV (KMG-V): Genome sequencing to study the core and pangenomes of soil and plant-associated prokaryotes.</title>
        <authorList>
            <person name="Whitman W."/>
        </authorList>
    </citation>
    <scope>NUCLEOTIDE SEQUENCE [LARGE SCALE GENOMIC DNA]</scope>
    <source>
        <strain evidence="11 12">SEMIA 4052</strain>
    </source>
</reference>
<evidence type="ECO:0000313" key="12">
    <source>
        <dbReference type="Proteomes" id="UP000535276"/>
    </source>
</evidence>
<dbReference type="InterPro" id="IPR004361">
    <property type="entry name" value="Glyoxalase_1"/>
</dbReference>
<dbReference type="PROSITE" id="PS51819">
    <property type="entry name" value="VOC"/>
    <property type="match status" value="1"/>
</dbReference>
<gene>
    <name evidence="11" type="ORF">GGI64_002101</name>
</gene>
<protein>
    <recommendedName>
        <fullName evidence="3 9">Lactoylglutathione lyase</fullName>
        <ecNumber evidence="3 9">4.4.1.5</ecNumber>
    </recommendedName>
    <alternativeName>
        <fullName evidence="9">Glyoxalase I</fullName>
    </alternativeName>
</protein>
<accession>A0A7Z0DXX0</accession>
<dbReference type="Pfam" id="PF00903">
    <property type="entry name" value="Glyoxalase"/>
    <property type="match status" value="1"/>
</dbReference>
<dbReference type="GO" id="GO:0046872">
    <property type="term" value="F:metal ion binding"/>
    <property type="evidence" value="ECO:0007669"/>
    <property type="project" value="UniProtKB-UniRule"/>
</dbReference>
<comment type="catalytic activity">
    <reaction evidence="6 9">
        <text>(R)-S-lactoylglutathione = methylglyoxal + glutathione</text>
        <dbReference type="Rhea" id="RHEA:19069"/>
        <dbReference type="ChEBI" id="CHEBI:17158"/>
        <dbReference type="ChEBI" id="CHEBI:57474"/>
        <dbReference type="ChEBI" id="CHEBI:57925"/>
        <dbReference type="EC" id="4.4.1.5"/>
    </reaction>
</comment>
<evidence type="ECO:0000256" key="1">
    <source>
        <dbReference type="ARBA" id="ARBA00005008"/>
    </source>
</evidence>
<keyword evidence="4 8" id="KW-0479">Metal-binding</keyword>
<dbReference type="GO" id="GO:0004462">
    <property type="term" value="F:lactoylglutathione lyase activity"/>
    <property type="evidence" value="ECO:0007669"/>
    <property type="project" value="UniProtKB-UniRule"/>
</dbReference>
<dbReference type="PROSITE" id="PS00935">
    <property type="entry name" value="GLYOXALASE_I_2"/>
    <property type="match status" value="1"/>
</dbReference>
<dbReference type="NCBIfam" id="TIGR00068">
    <property type="entry name" value="glyox_I"/>
    <property type="match status" value="1"/>
</dbReference>